<evidence type="ECO:0000313" key="1">
    <source>
        <dbReference type="EMBL" id="KAK7948437.1"/>
    </source>
</evidence>
<reference evidence="1 2" key="1">
    <citation type="submission" date="2023-01" db="EMBL/GenBank/DDBJ databases">
        <title>Analysis of 21 Apiospora genomes using comparative genomics revels a genus with tremendous synthesis potential of carbohydrate active enzymes and secondary metabolites.</title>
        <authorList>
            <person name="Sorensen T."/>
        </authorList>
    </citation>
    <scope>NUCLEOTIDE SEQUENCE [LARGE SCALE GENOMIC DNA]</scope>
    <source>
        <strain evidence="1 2">CBS 24483</strain>
    </source>
</reference>
<keyword evidence="2" id="KW-1185">Reference proteome</keyword>
<dbReference type="RefSeq" id="XP_066697943.1">
    <property type="nucleotide sequence ID" value="XM_066845545.1"/>
</dbReference>
<comment type="caution">
    <text evidence="1">The sequence shown here is derived from an EMBL/GenBank/DDBJ whole genome shotgun (WGS) entry which is preliminary data.</text>
</comment>
<evidence type="ECO:0000313" key="2">
    <source>
        <dbReference type="Proteomes" id="UP001391051"/>
    </source>
</evidence>
<dbReference type="GeneID" id="92078607"/>
<proteinExistence type="predicted"/>
<protein>
    <submittedName>
        <fullName evidence="1">Uncharacterized protein</fullName>
    </submittedName>
</protein>
<gene>
    <name evidence="1" type="ORF">PG986_009323</name>
</gene>
<sequence length="157" mass="17680">MFNVQATWWTGIGLVPLLKTPGQAAKRHALWHYTTTPANFPPLTQPPPATSSSPHRALLSRPAKELKEFKEPPLWTAGFLALPTFFRSPRQKPSHGLPRLDQETKSTLQWLTPAVACYFYEHAMMQPRHIDRIYPGTDRLAIATLTPPSPSSLPRHV</sequence>
<name>A0ABR1Q7B8_9PEZI</name>
<accession>A0ABR1Q7B8</accession>
<dbReference type="EMBL" id="JAQQWE010000006">
    <property type="protein sequence ID" value="KAK7948437.1"/>
    <property type="molecule type" value="Genomic_DNA"/>
</dbReference>
<organism evidence="1 2">
    <name type="scientific">Apiospora aurea</name>
    <dbReference type="NCBI Taxonomy" id="335848"/>
    <lineage>
        <taxon>Eukaryota</taxon>
        <taxon>Fungi</taxon>
        <taxon>Dikarya</taxon>
        <taxon>Ascomycota</taxon>
        <taxon>Pezizomycotina</taxon>
        <taxon>Sordariomycetes</taxon>
        <taxon>Xylariomycetidae</taxon>
        <taxon>Amphisphaeriales</taxon>
        <taxon>Apiosporaceae</taxon>
        <taxon>Apiospora</taxon>
    </lineage>
</organism>
<dbReference type="Proteomes" id="UP001391051">
    <property type="component" value="Unassembled WGS sequence"/>
</dbReference>